<organism evidence="2 3">
    <name type="scientific">Gaetbulibacter aestuarii</name>
    <dbReference type="NCBI Taxonomy" id="1502358"/>
    <lineage>
        <taxon>Bacteria</taxon>
        <taxon>Pseudomonadati</taxon>
        <taxon>Bacteroidota</taxon>
        <taxon>Flavobacteriia</taxon>
        <taxon>Flavobacteriales</taxon>
        <taxon>Flavobacteriaceae</taxon>
        <taxon>Gaetbulibacter</taxon>
    </lineage>
</organism>
<comment type="caution">
    <text evidence="2">The sequence shown here is derived from an EMBL/GenBank/DDBJ whole genome shotgun (WGS) entry which is preliminary data.</text>
</comment>
<dbReference type="RefSeq" id="WP_344739624.1">
    <property type="nucleotide sequence ID" value="NZ_BAABAY010000001.1"/>
</dbReference>
<dbReference type="EMBL" id="JBAWKB010000001">
    <property type="protein sequence ID" value="MFH6770915.1"/>
    <property type="molecule type" value="Genomic_DNA"/>
</dbReference>
<proteinExistence type="predicted"/>
<evidence type="ECO:0000313" key="3">
    <source>
        <dbReference type="Proteomes" id="UP001610100"/>
    </source>
</evidence>
<evidence type="ECO:0000259" key="1">
    <source>
        <dbReference type="Pfam" id="PF20243"/>
    </source>
</evidence>
<reference evidence="2 3" key="1">
    <citation type="submission" date="2024-02" db="EMBL/GenBank/DDBJ databases">
        <title>A Gaetbulibacter species isolated from tidal flats and genomic insights of their niches.</title>
        <authorList>
            <person name="Ye Y."/>
        </authorList>
    </citation>
    <scope>NUCLEOTIDE SEQUENCE [LARGE SCALE GENOMIC DNA]</scope>
    <source>
        <strain evidence="2 3">KYW382</strain>
    </source>
</reference>
<accession>A0ABW7MW55</accession>
<name>A0ABW7MW55_9FLAO</name>
<gene>
    <name evidence="2" type="ORF">V8G58_03130</name>
</gene>
<dbReference type="InterPro" id="IPR046863">
    <property type="entry name" value="MbnP-like_dom"/>
</dbReference>
<keyword evidence="3" id="KW-1185">Reference proteome</keyword>
<feature type="domain" description="Copper-binding protein MbnP-like" evidence="1">
    <location>
        <begin position="33"/>
        <end position="234"/>
    </location>
</feature>
<dbReference type="Pfam" id="PF20243">
    <property type="entry name" value="MbnP"/>
    <property type="match status" value="1"/>
</dbReference>
<sequence length="259" mass="29630">MNKESFNKVIVILYISMFWSCSSNSDLQAKEVQVSFNFSSSWRGVPVTNADFNDLKYTNTYGTSLSLSKLRYLISNIRFTNTNGDIIHLPGYQLIDITENKNLSLTPEQSLPTGKYTQVSFTFGFTNGDNYNKSYPDLNAASWNVPEMLGGGYHFMQMEGKFLDDTNTEISYAMHMIRAVDNNLTPMRFEDTFFTVNLGPMTISDNTTIYMDMNIAAWFDSPNTWNLNDLNNMMMPNFNAQLMLFENGQNVFHLNHITP</sequence>
<dbReference type="Proteomes" id="UP001610100">
    <property type="component" value="Unassembled WGS sequence"/>
</dbReference>
<evidence type="ECO:0000313" key="2">
    <source>
        <dbReference type="EMBL" id="MFH6770915.1"/>
    </source>
</evidence>
<protein>
    <submittedName>
        <fullName evidence="2">MbnP family protein</fullName>
    </submittedName>
</protein>